<keyword evidence="3 4" id="KW-0342">GTP-binding</keyword>
<sequence length="326" mass="35101">MAEQAVAPTRQPVVLVSGLSGAGKASVLRALEDIGFEAVDNPPLDFIEDLVCGADGGVRRIAVGVDARSRGFDAEAVLATLARLRLNPMLRPELIFAWADEAVLLRRFTETRRRHPLAPQGRVSDGIAAEQQLTAPLHGAADLVIDTSDLPLASLRQLIERKYGPDAPDDPQVGLSVSLVSFAFPAGLPREADIVLDARFLRNPHYDPLLRPRTGYDVEVAAYVEADPDFPAFFARVTGLLDLVLPRFVQEGKKYATIAVGCTGGRHRSVMIVERLASHLSESGWRVSSTHRELARDGSLARAAYRRATGSGATGTGDRPGQAQEA</sequence>
<evidence type="ECO:0000313" key="8">
    <source>
        <dbReference type="EMBL" id="MCW3473660.1"/>
    </source>
</evidence>
<dbReference type="PIRSF" id="PIRSF005052">
    <property type="entry name" value="P-loopkin"/>
    <property type="match status" value="1"/>
</dbReference>
<evidence type="ECO:0000256" key="4">
    <source>
        <dbReference type="HAMAP-Rule" id="MF_00636"/>
    </source>
</evidence>
<dbReference type="AlphaFoldDB" id="A0AA42CGB1"/>
<organism evidence="8 9">
    <name type="scientific">Limobrevibacterium gyesilva</name>
    <dbReference type="NCBI Taxonomy" id="2991712"/>
    <lineage>
        <taxon>Bacteria</taxon>
        <taxon>Pseudomonadati</taxon>
        <taxon>Pseudomonadota</taxon>
        <taxon>Alphaproteobacteria</taxon>
        <taxon>Acetobacterales</taxon>
        <taxon>Acetobacteraceae</taxon>
        <taxon>Limobrevibacterium</taxon>
    </lineage>
</organism>
<evidence type="ECO:0000256" key="2">
    <source>
        <dbReference type="ARBA" id="ARBA00022840"/>
    </source>
</evidence>
<feature type="domain" description="RapZ-like N-terminal" evidence="6">
    <location>
        <begin position="13"/>
        <end position="164"/>
    </location>
</feature>
<dbReference type="NCBIfam" id="NF003828">
    <property type="entry name" value="PRK05416.1"/>
    <property type="match status" value="1"/>
</dbReference>
<evidence type="ECO:0000259" key="7">
    <source>
        <dbReference type="Pfam" id="PF22740"/>
    </source>
</evidence>
<keyword evidence="2 4" id="KW-0067">ATP-binding</keyword>
<dbReference type="InterPro" id="IPR005337">
    <property type="entry name" value="RapZ-like"/>
</dbReference>
<evidence type="ECO:0000259" key="6">
    <source>
        <dbReference type="Pfam" id="PF03668"/>
    </source>
</evidence>
<dbReference type="GO" id="GO:0005525">
    <property type="term" value="F:GTP binding"/>
    <property type="evidence" value="ECO:0007669"/>
    <property type="project" value="UniProtKB-UniRule"/>
</dbReference>
<dbReference type="InterPro" id="IPR027417">
    <property type="entry name" value="P-loop_NTPase"/>
</dbReference>
<gene>
    <name evidence="8" type="primary">rapZ</name>
    <name evidence="8" type="ORF">OL599_03640</name>
</gene>
<dbReference type="EMBL" id="JAPDNT010000001">
    <property type="protein sequence ID" value="MCW3473660.1"/>
    <property type="molecule type" value="Genomic_DNA"/>
</dbReference>
<dbReference type="SUPFAM" id="SSF52540">
    <property type="entry name" value="P-loop containing nucleoside triphosphate hydrolases"/>
    <property type="match status" value="1"/>
</dbReference>
<feature type="compositionally biased region" description="Low complexity" evidence="5">
    <location>
        <begin position="305"/>
        <end position="319"/>
    </location>
</feature>
<keyword evidence="9" id="KW-1185">Reference proteome</keyword>
<protein>
    <submittedName>
        <fullName evidence="8">RNase adapter RapZ</fullName>
    </submittedName>
</protein>
<dbReference type="Pfam" id="PF22740">
    <property type="entry name" value="PapZ_C"/>
    <property type="match status" value="1"/>
</dbReference>
<reference evidence="8" key="2">
    <citation type="submission" date="2022-10" db="EMBL/GenBank/DDBJ databases">
        <authorList>
            <person name="Trinh H.N."/>
        </authorList>
    </citation>
    <scope>NUCLEOTIDE SEQUENCE</scope>
    <source>
        <strain evidence="8">RN2-1</strain>
    </source>
</reference>
<name>A0AA42CGB1_9PROT</name>
<proteinExistence type="inferred from homology"/>
<feature type="region of interest" description="Disordered" evidence="5">
    <location>
        <begin position="305"/>
        <end position="326"/>
    </location>
</feature>
<accession>A0AA42CGB1</accession>
<dbReference type="HAMAP" id="MF_00636">
    <property type="entry name" value="RapZ_like"/>
    <property type="match status" value="1"/>
</dbReference>
<dbReference type="Pfam" id="PF03668">
    <property type="entry name" value="RapZ-like_N"/>
    <property type="match status" value="1"/>
</dbReference>
<evidence type="ECO:0000256" key="3">
    <source>
        <dbReference type="ARBA" id="ARBA00023134"/>
    </source>
</evidence>
<dbReference type="PANTHER" id="PTHR30448:SF0">
    <property type="entry name" value="RNASE ADAPTER PROTEIN RAPZ"/>
    <property type="match status" value="1"/>
</dbReference>
<reference evidence="8" key="1">
    <citation type="submission" date="2022-09" db="EMBL/GenBank/DDBJ databases">
        <title>Rhodovastum sp. nov. RN2-1 isolated from soil in Seongnam, South Korea.</title>
        <authorList>
            <person name="Le N.T."/>
        </authorList>
    </citation>
    <scope>NUCLEOTIDE SEQUENCE</scope>
    <source>
        <strain evidence="8">RN2-1</strain>
    </source>
</reference>
<comment type="caution">
    <text evidence="8">The sequence shown here is derived from an EMBL/GenBank/DDBJ whole genome shotgun (WGS) entry which is preliminary data.</text>
</comment>
<feature type="binding site" evidence="4">
    <location>
        <begin position="18"/>
        <end position="25"/>
    </location>
    <ligand>
        <name>ATP</name>
        <dbReference type="ChEBI" id="CHEBI:30616"/>
    </ligand>
</feature>
<dbReference type="GO" id="GO:0005524">
    <property type="term" value="F:ATP binding"/>
    <property type="evidence" value="ECO:0007669"/>
    <property type="project" value="UniProtKB-UniRule"/>
</dbReference>
<evidence type="ECO:0000256" key="1">
    <source>
        <dbReference type="ARBA" id="ARBA00022741"/>
    </source>
</evidence>
<feature type="domain" description="RapZ C-terminal" evidence="7">
    <location>
        <begin position="176"/>
        <end position="294"/>
    </location>
</feature>
<dbReference type="InterPro" id="IPR053930">
    <property type="entry name" value="RapZ-like_N"/>
</dbReference>
<dbReference type="PANTHER" id="PTHR30448">
    <property type="entry name" value="RNASE ADAPTER PROTEIN RAPZ"/>
    <property type="match status" value="1"/>
</dbReference>
<evidence type="ECO:0000256" key="5">
    <source>
        <dbReference type="SAM" id="MobiDB-lite"/>
    </source>
</evidence>
<feature type="binding site" evidence="4">
    <location>
        <begin position="66"/>
        <end position="69"/>
    </location>
    <ligand>
        <name>GTP</name>
        <dbReference type="ChEBI" id="CHEBI:37565"/>
    </ligand>
</feature>
<dbReference type="InterPro" id="IPR053931">
    <property type="entry name" value="RapZ_C"/>
</dbReference>
<evidence type="ECO:0000313" key="9">
    <source>
        <dbReference type="Proteomes" id="UP001165679"/>
    </source>
</evidence>
<dbReference type="RefSeq" id="WP_264712239.1">
    <property type="nucleotide sequence ID" value="NZ_JAPDNT010000001.1"/>
</dbReference>
<keyword evidence="1 4" id="KW-0547">Nucleotide-binding</keyword>
<dbReference type="Proteomes" id="UP001165679">
    <property type="component" value="Unassembled WGS sequence"/>
</dbReference>